<name>A0A4S8P689_9HYPH</name>
<protein>
    <submittedName>
        <fullName evidence="2">GNAT family N-acetyltransferase</fullName>
    </submittedName>
</protein>
<evidence type="ECO:0000313" key="2">
    <source>
        <dbReference type="EMBL" id="THV25777.1"/>
    </source>
</evidence>
<organism evidence="2 3">
    <name type="scientific">Peteryoungia ipomoeae</name>
    <dbReference type="NCBI Taxonomy" id="1210932"/>
    <lineage>
        <taxon>Bacteria</taxon>
        <taxon>Pseudomonadati</taxon>
        <taxon>Pseudomonadota</taxon>
        <taxon>Alphaproteobacteria</taxon>
        <taxon>Hyphomicrobiales</taxon>
        <taxon>Rhizobiaceae</taxon>
        <taxon>Peteryoungia</taxon>
    </lineage>
</organism>
<dbReference type="PANTHER" id="PTHR47237">
    <property type="entry name" value="SLL0310 PROTEIN"/>
    <property type="match status" value="1"/>
</dbReference>
<dbReference type="Pfam" id="PF00583">
    <property type="entry name" value="Acetyltransf_1"/>
    <property type="match status" value="1"/>
</dbReference>
<keyword evidence="2" id="KW-0808">Transferase</keyword>
<evidence type="ECO:0000259" key="1">
    <source>
        <dbReference type="PROSITE" id="PS51186"/>
    </source>
</evidence>
<dbReference type="GO" id="GO:0016747">
    <property type="term" value="F:acyltransferase activity, transferring groups other than amino-acyl groups"/>
    <property type="evidence" value="ECO:0007669"/>
    <property type="project" value="InterPro"/>
</dbReference>
<sequence>MTSTAVRALTREELDRLLDWAADEGWNPGLADAAAFHAADPAGFLGCFVGGELAAGISAVAYDAQFGFIGLYICHPRFRGKGYGRKVWDAGMEYLGSRSIGLDGVPEQQAYYASRGFARLYETVRWNGIAGKGLPIASLGTASVRAITARDLPALSAFDRRHFPAPRHGFLPLWTAEGARDACVATTNDGTILGYAVLRRCRQGRKIGPLFAVDDETAELLLHTSLDSAMGDGIQIDVPDHQIRLSETLRRLGFEPGFTTARMYRGPVPAIALAGVYAITTLELG</sequence>
<dbReference type="PROSITE" id="PS51186">
    <property type="entry name" value="GNAT"/>
    <property type="match status" value="2"/>
</dbReference>
<feature type="domain" description="N-acetyltransferase" evidence="1">
    <location>
        <begin position="4"/>
        <end position="135"/>
    </location>
</feature>
<dbReference type="EMBL" id="STGV01000001">
    <property type="protein sequence ID" value="THV25777.1"/>
    <property type="molecule type" value="Genomic_DNA"/>
</dbReference>
<dbReference type="InterPro" id="IPR052729">
    <property type="entry name" value="Acyl/Acetyltrans_Enzymes"/>
</dbReference>
<gene>
    <name evidence="2" type="ORF">FAA97_06240</name>
</gene>
<feature type="domain" description="N-acetyltransferase" evidence="1">
    <location>
        <begin position="142"/>
        <end position="283"/>
    </location>
</feature>
<evidence type="ECO:0000313" key="3">
    <source>
        <dbReference type="Proteomes" id="UP000308828"/>
    </source>
</evidence>
<dbReference type="Proteomes" id="UP000308828">
    <property type="component" value="Unassembled WGS sequence"/>
</dbReference>
<dbReference type="OrthoDB" id="20916at2"/>
<dbReference type="CDD" id="cd04301">
    <property type="entry name" value="NAT_SF"/>
    <property type="match status" value="1"/>
</dbReference>
<keyword evidence="3" id="KW-1185">Reference proteome</keyword>
<dbReference type="AlphaFoldDB" id="A0A4S8P689"/>
<accession>A0A4S8P689</accession>
<reference evidence="2 3" key="1">
    <citation type="submission" date="2019-04" db="EMBL/GenBank/DDBJ databases">
        <title>Genome sequence of strain shin9-1.</title>
        <authorList>
            <person name="Gao J."/>
            <person name="Sun J."/>
        </authorList>
    </citation>
    <scope>NUCLEOTIDE SEQUENCE [LARGE SCALE GENOMIC DNA]</scope>
    <source>
        <strain evidence="3">shin9-1</strain>
    </source>
</reference>
<dbReference type="Gene3D" id="3.40.630.90">
    <property type="match status" value="1"/>
</dbReference>
<proteinExistence type="predicted"/>
<dbReference type="InterPro" id="IPR041496">
    <property type="entry name" value="YitH/HolE_GNAT"/>
</dbReference>
<dbReference type="RefSeq" id="WP_136597612.1">
    <property type="nucleotide sequence ID" value="NZ_STGV01000001.1"/>
</dbReference>
<dbReference type="InterPro" id="IPR016181">
    <property type="entry name" value="Acyl_CoA_acyltransferase"/>
</dbReference>
<dbReference type="InterPro" id="IPR000182">
    <property type="entry name" value="GNAT_dom"/>
</dbReference>
<dbReference type="Pfam" id="PF18014">
    <property type="entry name" value="Acetyltransf_18"/>
    <property type="match status" value="1"/>
</dbReference>
<dbReference type="SUPFAM" id="SSF55729">
    <property type="entry name" value="Acyl-CoA N-acyltransferases (Nat)"/>
    <property type="match status" value="1"/>
</dbReference>
<dbReference type="Gene3D" id="3.40.630.30">
    <property type="match status" value="1"/>
</dbReference>
<dbReference type="PANTHER" id="PTHR47237:SF1">
    <property type="entry name" value="SLL0310 PROTEIN"/>
    <property type="match status" value="1"/>
</dbReference>
<comment type="caution">
    <text evidence="2">The sequence shown here is derived from an EMBL/GenBank/DDBJ whole genome shotgun (WGS) entry which is preliminary data.</text>
</comment>